<protein>
    <submittedName>
        <fullName evidence="1">Uncharacterized protein</fullName>
    </submittedName>
</protein>
<dbReference type="InterPro" id="IPR036249">
    <property type="entry name" value="Thioredoxin-like_sf"/>
</dbReference>
<gene>
    <name evidence="1" type="ORF">GOP47_0009675</name>
</gene>
<dbReference type="Gene3D" id="3.40.30.10">
    <property type="entry name" value="Glutaredoxin"/>
    <property type="match status" value="1"/>
</dbReference>
<comment type="caution">
    <text evidence="1">The sequence shown here is derived from an EMBL/GenBank/DDBJ whole genome shotgun (WGS) entry which is preliminary data.</text>
</comment>
<dbReference type="AlphaFoldDB" id="A0A9D4UXA4"/>
<dbReference type="SUPFAM" id="SSF52833">
    <property type="entry name" value="Thioredoxin-like"/>
    <property type="match status" value="1"/>
</dbReference>
<dbReference type="OrthoDB" id="10253744at2759"/>
<dbReference type="CDD" id="cd03062">
    <property type="entry name" value="TRX_Fd_Sucrase"/>
    <property type="match status" value="1"/>
</dbReference>
<dbReference type="InterPro" id="IPR009737">
    <property type="entry name" value="Aim32/Apd1-like"/>
</dbReference>
<reference evidence="1" key="1">
    <citation type="submission" date="2021-01" db="EMBL/GenBank/DDBJ databases">
        <title>Adiantum capillus-veneris genome.</title>
        <authorList>
            <person name="Fang Y."/>
            <person name="Liao Q."/>
        </authorList>
    </citation>
    <scope>NUCLEOTIDE SEQUENCE</scope>
    <source>
        <strain evidence="1">H3</strain>
        <tissue evidence="1">Leaf</tissue>
    </source>
</reference>
<dbReference type="EMBL" id="JABFUD020000009">
    <property type="protein sequence ID" value="KAI5075599.1"/>
    <property type="molecule type" value="Genomic_DNA"/>
</dbReference>
<sequence length="269" mass="30002">MQSLALSLQRIRSLGSDDGGDHDIKHDDDEGVNRLHGFVRADMYKDALRGTVRPYQQHVFLCFGDPGNWPPIIETSSSPTLDLPRLLAASLKANKDRLPKKTLFNVCQGSAGDIEALKGDVLVFPSMIKFKDFGCHDINGFVAKVLTLEEDWQQARVEQLDGYHIFVCAHGSRDMRCGVCGPALIQRFEKEIGFRGLDSTVHVRACSHVGGHKFAGNVLIYGKDSKGKFRGHWYGYVNPSDVAVLLDEHIKKDQVLYGLWRGEMSCAEQ</sequence>
<evidence type="ECO:0000313" key="1">
    <source>
        <dbReference type="EMBL" id="KAI5075599.1"/>
    </source>
</evidence>
<dbReference type="Proteomes" id="UP000886520">
    <property type="component" value="Chromosome 9"/>
</dbReference>
<dbReference type="PANTHER" id="PTHR31902:SF14">
    <property type="entry name" value="ACTIN PATCHES DISTAL PROTEIN 1"/>
    <property type="match status" value="1"/>
</dbReference>
<dbReference type="PANTHER" id="PTHR31902">
    <property type="entry name" value="ACTIN PATCHES DISTAL PROTEIN 1"/>
    <property type="match status" value="1"/>
</dbReference>
<organism evidence="1 2">
    <name type="scientific">Adiantum capillus-veneris</name>
    <name type="common">Maidenhair fern</name>
    <dbReference type="NCBI Taxonomy" id="13818"/>
    <lineage>
        <taxon>Eukaryota</taxon>
        <taxon>Viridiplantae</taxon>
        <taxon>Streptophyta</taxon>
        <taxon>Embryophyta</taxon>
        <taxon>Tracheophyta</taxon>
        <taxon>Polypodiopsida</taxon>
        <taxon>Polypodiidae</taxon>
        <taxon>Polypodiales</taxon>
        <taxon>Pteridineae</taxon>
        <taxon>Pteridaceae</taxon>
        <taxon>Vittarioideae</taxon>
        <taxon>Adiantum</taxon>
    </lineage>
</organism>
<proteinExistence type="predicted"/>
<accession>A0A9D4UXA4</accession>
<evidence type="ECO:0000313" key="2">
    <source>
        <dbReference type="Proteomes" id="UP000886520"/>
    </source>
</evidence>
<name>A0A9D4UXA4_ADICA</name>
<dbReference type="Pfam" id="PF06999">
    <property type="entry name" value="Suc_Fer-like"/>
    <property type="match status" value="1"/>
</dbReference>
<dbReference type="FunFam" id="3.40.30.10:FF:000213">
    <property type="entry name" value="APD1p protein"/>
    <property type="match status" value="1"/>
</dbReference>
<keyword evidence="2" id="KW-1185">Reference proteome</keyword>